<gene>
    <name evidence="2" type="ORF">UFOVP390_35</name>
</gene>
<organism evidence="2">
    <name type="scientific">uncultured Caudovirales phage</name>
    <dbReference type="NCBI Taxonomy" id="2100421"/>
    <lineage>
        <taxon>Viruses</taxon>
        <taxon>Duplodnaviria</taxon>
        <taxon>Heunggongvirae</taxon>
        <taxon>Uroviricota</taxon>
        <taxon>Caudoviricetes</taxon>
        <taxon>Peduoviridae</taxon>
        <taxon>Maltschvirus</taxon>
        <taxon>Maltschvirus maltsch</taxon>
    </lineage>
</organism>
<feature type="region of interest" description="Disordered" evidence="1">
    <location>
        <begin position="1"/>
        <end position="22"/>
    </location>
</feature>
<evidence type="ECO:0000256" key="1">
    <source>
        <dbReference type="SAM" id="MobiDB-lite"/>
    </source>
</evidence>
<sequence length="49" mass="5240">MKKSKMSSKDGFKKFAPAKNAGSAKYRKQVIKGAVKGKMFVAGQKYGGA</sequence>
<accession>A0A6J7X6V0</accession>
<name>A0A6J7X6V0_9CAUD</name>
<evidence type="ECO:0000313" key="2">
    <source>
        <dbReference type="EMBL" id="CAB5224114.1"/>
    </source>
</evidence>
<protein>
    <submittedName>
        <fullName evidence="2">Uncharacterized protein</fullName>
    </submittedName>
</protein>
<dbReference type="EMBL" id="LR798323">
    <property type="protein sequence ID" value="CAB5224114.1"/>
    <property type="molecule type" value="Genomic_DNA"/>
</dbReference>
<reference evidence="2" key="1">
    <citation type="submission" date="2020-05" db="EMBL/GenBank/DDBJ databases">
        <authorList>
            <person name="Chiriac C."/>
            <person name="Salcher M."/>
            <person name="Ghai R."/>
            <person name="Kavagutti S V."/>
        </authorList>
    </citation>
    <scope>NUCLEOTIDE SEQUENCE</scope>
</reference>
<proteinExistence type="predicted"/>